<organism evidence="2 3">
    <name type="scientific">Pelagomonas calceolata</name>
    <dbReference type="NCBI Taxonomy" id="35677"/>
    <lineage>
        <taxon>Eukaryota</taxon>
        <taxon>Sar</taxon>
        <taxon>Stramenopiles</taxon>
        <taxon>Ochrophyta</taxon>
        <taxon>Pelagophyceae</taxon>
        <taxon>Pelagomonadales</taxon>
        <taxon>Pelagomonadaceae</taxon>
        <taxon>Pelagomonas</taxon>
    </lineage>
</organism>
<comment type="caution">
    <text evidence="2">The sequence shown here is derived from an EMBL/GenBank/DDBJ whole genome shotgun (WGS) entry which is preliminary data.</text>
</comment>
<dbReference type="SUPFAM" id="SSF53335">
    <property type="entry name" value="S-adenosyl-L-methionine-dependent methyltransferases"/>
    <property type="match status" value="1"/>
</dbReference>
<feature type="signal peptide" evidence="1">
    <location>
        <begin position="1"/>
        <end position="17"/>
    </location>
</feature>
<dbReference type="OrthoDB" id="413520at2759"/>
<accession>A0A8J2X2J3</accession>
<dbReference type="PANTHER" id="PTHR14614">
    <property type="entry name" value="HEPATOCELLULAR CARCINOMA-ASSOCIATED ANTIGEN"/>
    <property type="match status" value="1"/>
</dbReference>
<dbReference type="PANTHER" id="PTHR14614:SF132">
    <property type="entry name" value="PROTEIN-LYSINE METHYLTRANSFERASE C42C1.13"/>
    <property type="match status" value="1"/>
</dbReference>
<dbReference type="InterPro" id="IPR029063">
    <property type="entry name" value="SAM-dependent_MTases_sf"/>
</dbReference>
<evidence type="ECO:0000313" key="2">
    <source>
        <dbReference type="EMBL" id="CAH0376165.1"/>
    </source>
</evidence>
<feature type="chain" id="PRO_5035269535" description="Calmodulin-lysine N-methyltransferase" evidence="1">
    <location>
        <begin position="18"/>
        <end position="365"/>
    </location>
</feature>
<protein>
    <recommendedName>
        <fullName evidence="4">Calmodulin-lysine N-methyltransferase</fullName>
    </recommendedName>
</protein>
<dbReference type="Proteomes" id="UP000789595">
    <property type="component" value="Unassembled WGS sequence"/>
</dbReference>
<gene>
    <name evidence="2" type="ORF">PECAL_5P07290</name>
</gene>
<evidence type="ECO:0000313" key="3">
    <source>
        <dbReference type="Proteomes" id="UP000789595"/>
    </source>
</evidence>
<evidence type="ECO:0000256" key="1">
    <source>
        <dbReference type="SAM" id="SignalP"/>
    </source>
</evidence>
<keyword evidence="3" id="KW-1185">Reference proteome</keyword>
<dbReference type="Pfam" id="PF10294">
    <property type="entry name" value="Methyltransf_16"/>
    <property type="match status" value="1"/>
</dbReference>
<dbReference type="InterPro" id="IPR019410">
    <property type="entry name" value="Methyltransf_16"/>
</dbReference>
<dbReference type="AlphaFoldDB" id="A0A8J2X2J3"/>
<name>A0A8J2X2J3_9STRA</name>
<dbReference type="Gene3D" id="3.40.50.150">
    <property type="entry name" value="Vaccinia Virus protein VP39"/>
    <property type="match status" value="1"/>
</dbReference>
<keyword evidence="1" id="KW-0732">Signal</keyword>
<proteinExistence type="predicted"/>
<sequence>MRLCLLSLLSLAMSALHRVDDAASGGAVIALNSTADDRPVWADGRLAVAVAAADGSLIELARPPDTTTLALTTARDGQPFVDVAVVAAARPTTRDAAVLAVVRVSVPAAPRGSVLVVASVRFRGTKVIVRAYDAADGGTRATAISRTGLALPDDLPRPWRADVGGPHARVLVGETVLTLDQRAPGAEDAPTSVTGDVVPAYTASRVWPASAELALHVADVVRGRSVVELGAGAGLAGLACAVNGAVRVVLTDLPENLPLLQRNAARNGLDVSVAAFDWMAPNTLGERFDVVLAADCVFWPELFEPLLDAIEAVARPDGTVLVAVTHRLGRTEAFFEQLRQRGWTASARPRRRDAPQNTDVYEVKL</sequence>
<dbReference type="EMBL" id="CAKKNE010000005">
    <property type="protein sequence ID" value="CAH0376165.1"/>
    <property type="molecule type" value="Genomic_DNA"/>
</dbReference>
<reference evidence="2" key="1">
    <citation type="submission" date="2021-11" db="EMBL/GenBank/DDBJ databases">
        <authorList>
            <consortium name="Genoscope - CEA"/>
            <person name="William W."/>
        </authorList>
    </citation>
    <scope>NUCLEOTIDE SEQUENCE</scope>
</reference>
<evidence type="ECO:0008006" key="4">
    <source>
        <dbReference type="Google" id="ProtNLM"/>
    </source>
</evidence>